<evidence type="ECO:0000256" key="1">
    <source>
        <dbReference type="SAM" id="MobiDB-lite"/>
    </source>
</evidence>
<dbReference type="AlphaFoldDB" id="A0AAE0K1V4"/>
<keyword evidence="2" id="KW-0732">Signal</keyword>
<dbReference type="PANTHER" id="PTHR46082:SF6">
    <property type="entry name" value="AAA+ ATPASE DOMAIN-CONTAINING PROTEIN-RELATED"/>
    <property type="match status" value="1"/>
</dbReference>
<reference evidence="3" key="2">
    <citation type="submission" date="2023-06" db="EMBL/GenBank/DDBJ databases">
        <authorList>
            <consortium name="Lawrence Berkeley National Laboratory"/>
            <person name="Haridas S."/>
            <person name="Hensen N."/>
            <person name="Bonometti L."/>
            <person name="Westerberg I."/>
            <person name="Brannstrom I.O."/>
            <person name="Guillou S."/>
            <person name="Cros-Aarteil S."/>
            <person name="Calhoun S."/>
            <person name="Kuo A."/>
            <person name="Mondo S."/>
            <person name="Pangilinan J."/>
            <person name="Riley R."/>
            <person name="LaButti K."/>
            <person name="Andreopoulos B."/>
            <person name="Lipzen A."/>
            <person name="Chen C."/>
            <person name="Yanf M."/>
            <person name="Daum C."/>
            <person name="Ng V."/>
            <person name="Clum A."/>
            <person name="Steindorff A."/>
            <person name="Ohm R."/>
            <person name="Martin F."/>
            <person name="Silar P."/>
            <person name="Natvig D."/>
            <person name="Lalanne C."/>
            <person name="Gautier V."/>
            <person name="Ament-velasquez S.L."/>
            <person name="Kruys A."/>
            <person name="Hutchinson M.I."/>
            <person name="Powell A.J."/>
            <person name="Barry K."/>
            <person name="Miller A.N."/>
            <person name="Grigoriev I.V."/>
            <person name="Debuchy R."/>
            <person name="Gladieux P."/>
            <person name="Thoren M.H."/>
            <person name="Johannesson H."/>
        </authorList>
    </citation>
    <scope>NUCLEOTIDE SEQUENCE</scope>
    <source>
        <strain evidence="3">CBS 232.78</strain>
    </source>
</reference>
<evidence type="ECO:0008006" key="5">
    <source>
        <dbReference type="Google" id="ProtNLM"/>
    </source>
</evidence>
<dbReference type="PANTHER" id="PTHR46082">
    <property type="entry name" value="ATP/GTP-BINDING PROTEIN-RELATED"/>
    <property type="match status" value="1"/>
</dbReference>
<feature type="signal peptide" evidence="2">
    <location>
        <begin position="1"/>
        <end position="22"/>
    </location>
</feature>
<feature type="region of interest" description="Disordered" evidence="1">
    <location>
        <begin position="781"/>
        <end position="823"/>
    </location>
</feature>
<dbReference type="Pfam" id="PF13424">
    <property type="entry name" value="TPR_12"/>
    <property type="match status" value="2"/>
</dbReference>
<sequence length="823" mass="90615">MDVYSLGMLCLWLLFHARVSGSAVLPVPPVGTFDETLLGYAELPWSWRHSVGQWKESDNMGCLTAALFYAFSTNNHGEEDTRVASHISECLAAMLAMSPEKREQTVERLLKLLREDKNITTQYSDGMQSGMDIASSDTHHDFDVAPILPSLTDVSGRVRRGVYSSLLAQAAGSSCVQCQQNAAYQVALCISIGFGSKPNAQLAEEWLKKSNQTQEQLRSDVGQIIHTKESRGHHNEGISDLWNAGALLLMDLSSRRDTLGGQDAEEEWRNCVEEIQHATEGLGSHDHAFVFALKNELLLHFMQLGRLDEAYTLATDQAKYLENIATEDDVKYCAQRNGLAAIEYLRGNYEAAVNIQRVMLEDLITLCGEEDLPTLLGMADLSLFLYKLGDLDEVHSLLLRALNGIQSTLGNDHPSTLGIENDMASVFYQRGDLKRAEDMFRDVLARKKTYFGIVNQSTLATMGNLAVVTRHRGDFCEAEQLNRQALQIRCEILPPGHLDILANQGNLAAVLQQRGKLVEAQQFATQCRASTKKALGPCHPDTLTSMHNLASILQDRQKFDEALDLYKLSLKGKQDHPSLGPTHDLTLDTASNLGLLYTTMKQFDEARIILQTVLDARRAVMMEHDRRQQQGKQPHRAYLAALKDLGIMYELQGEYEKADNLLGQAYRQAPGVYEEGSLEHLAVMYAYASICNCVGGRKRLDEALDLYGRVLDGREAKLGPGHGLVNDAAKAISRVLEGWGDRLEDVHSDTLRKLHVAKTAGGVAIGSRQLEVEGGIGTTAASGGSITLGREDGHGQTSTIATTAATATAPRGNNKRRRADDSP</sequence>
<dbReference type="Pfam" id="PF13374">
    <property type="entry name" value="TPR_10"/>
    <property type="match status" value="3"/>
</dbReference>
<dbReference type="Proteomes" id="UP001285441">
    <property type="component" value="Unassembled WGS sequence"/>
</dbReference>
<comment type="caution">
    <text evidence="3">The sequence shown here is derived from an EMBL/GenBank/DDBJ whole genome shotgun (WGS) entry which is preliminary data.</text>
</comment>
<gene>
    <name evidence="3" type="ORF">B0H63DRAFT_89130</name>
</gene>
<accession>A0AAE0K1V4</accession>
<dbReference type="SMART" id="SM00028">
    <property type="entry name" value="TPR"/>
    <property type="match status" value="4"/>
</dbReference>
<reference evidence="3" key="1">
    <citation type="journal article" date="2023" name="Mol. Phylogenet. Evol.">
        <title>Genome-scale phylogeny and comparative genomics of the fungal order Sordariales.</title>
        <authorList>
            <person name="Hensen N."/>
            <person name="Bonometti L."/>
            <person name="Westerberg I."/>
            <person name="Brannstrom I.O."/>
            <person name="Guillou S."/>
            <person name="Cros-Aarteil S."/>
            <person name="Calhoun S."/>
            <person name="Haridas S."/>
            <person name="Kuo A."/>
            <person name="Mondo S."/>
            <person name="Pangilinan J."/>
            <person name="Riley R."/>
            <person name="LaButti K."/>
            <person name="Andreopoulos B."/>
            <person name="Lipzen A."/>
            <person name="Chen C."/>
            <person name="Yan M."/>
            <person name="Daum C."/>
            <person name="Ng V."/>
            <person name="Clum A."/>
            <person name="Steindorff A."/>
            <person name="Ohm R.A."/>
            <person name="Martin F."/>
            <person name="Silar P."/>
            <person name="Natvig D.O."/>
            <person name="Lalanne C."/>
            <person name="Gautier V."/>
            <person name="Ament-Velasquez S.L."/>
            <person name="Kruys A."/>
            <person name="Hutchinson M.I."/>
            <person name="Powell A.J."/>
            <person name="Barry K."/>
            <person name="Miller A.N."/>
            <person name="Grigoriev I.V."/>
            <person name="Debuchy R."/>
            <person name="Gladieux P."/>
            <person name="Hiltunen Thoren M."/>
            <person name="Johannesson H."/>
        </authorList>
    </citation>
    <scope>NUCLEOTIDE SEQUENCE</scope>
    <source>
        <strain evidence="3">CBS 232.78</strain>
    </source>
</reference>
<name>A0AAE0K1V4_9PEZI</name>
<dbReference type="Gene3D" id="1.25.40.10">
    <property type="entry name" value="Tetratricopeptide repeat domain"/>
    <property type="match status" value="3"/>
</dbReference>
<dbReference type="SUPFAM" id="SSF48452">
    <property type="entry name" value="TPR-like"/>
    <property type="match status" value="2"/>
</dbReference>
<dbReference type="InterPro" id="IPR053137">
    <property type="entry name" value="NLR-like"/>
</dbReference>
<protein>
    <recommendedName>
        <fullName evidence="5">Kinesin light chain</fullName>
    </recommendedName>
</protein>
<organism evidence="3 4">
    <name type="scientific">Podospora didyma</name>
    <dbReference type="NCBI Taxonomy" id="330526"/>
    <lineage>
        <taxon>Eukaryota</taxon>
        <taxon>Fungi</taxon>
        <taxon>Dikarya</taxon>
        <taxon>Ascomycota</taxon>
        <taxon>Pezizomycotina</taxon>
        <taxon>Sordariomycetes</taxon>
        <taxon>Sordariomycetidae</taxon>
        <taxon>Sordariales</taxon>
        <taxon>Podosporaceae</taxon>
        <taxon>Podospora</taxon>
    </lineage>
</organism>
<evidence type="ECO:0000313" key="3">
    <source>
        <dbReference type="EMBL" id="KAK3368035.1"/>
    </source>
</evidence>
<proteinExistence type="predicted"/>
<feature type="compositionally biased region" description="Low complexity" evidence="1">
    <location>
        <begin position="799"/>
        <end position="809"/>
    </location>
</feature>
<feature type="chain" id="PRO_5042199698" description="Kinesin light chain" evidence="2">
    <location>
        <begin position="23"/>
        <end position="823"/>
    </location>
</feature>
<evidence type="ECO:0000256" key="2">
    <source>
        <dbReference type="SAM" id="SignalP"/>
    </source>
</evidence>
<keyword evidence="4" id="KW-1185">Reference proteome</keyword>
<dbReference type="InterPro" id="IPR011990">
    <property type="entry name" value="TPR-like_helical_dom_sf"/>
</dbReference>
<dbReference type="InterPro" id="IPR019734">
    <property type="entry name" value="TPR_rpt"/>
</dbReference>
<evidence type="ECO:0000313" key="4">
    <source>
        <dbReference type="Proteomes" id="UP001285441"/>
    </source>
</evidence>
<dbReference type="EMBL" id="JAULSW010000011">
    <property type="protein sequence ID" value="KAK3368035.1"/>
    <property type="molecule type" value="Genomic_DNA"/>
</dbReference>